<dbReference type="EMBL" id="JH817473">
    <property type="protein sequence ID" value="EKC38880.1"/>
    <property type="molecule type" value="Genomic_DNA"/>
</dbReference>
<protein>
    <submittedName>
        <fullName evidence="1">Uncharacterized protein</fullName>
    </submittedName>
</protein>
<sequence>MPLMDIFKLNLSTFYQSMEEILLAFNISVGSTDTVDVKQKVFDDFIDLSRHLQDVEEKVLTCKMKSRPGDQELKHLQERMKTHRGLFDYQEDVLTVEEINKRNIAKMIIRNVGHEGTPDKHGLRRLLQACIDFLQTKEGDLWKNASITIYDEDDNMYKIQSGNMKHQFICQMTDGEPSVDDKMSTSNYAVVLGLIPALLFVSK</sequence>
<proteinExistence type="predicted"/>
<reference evidence="1" key="1">
    <citation type="journal article" date="2012" name="Nature">
        <title>The oyster genome reveals stress adaptation and complexity of shell formation.</title>
        <authorList>
            <person name="Zhang G."/>
            <person name="Fang X."/>
            <person name="Guo X."/>
            <person name="Li L."/>
            <person name="Luo R."/>
            <person name="Xu F."/>
            <person name="Yang P."/>
            <person name="Zhang L."/>
            <person name="Wang X."/>
            <person name="Qi H."/>
            <person name="Xiong Z."/>
            <person name="Que H."/>
            <person name="Xie Y."/>
            <person name="Holland P.W."/>
            <person name="Paps J."/>
            <person name="Zhu Y."/>
            <person name="Wu F."/>
            <person name="Chen Y."/>
            <person name="Wang J."/>
            <person name="Peng C."/>
            <person name="Meng J."/>
            <person name="Yang L."/>
            <person name="Liu J."/>
            <person name="Wen B."/>
            <person name="Zhang N."/>
            <person name="Huang Z."/>
            <person name="Zhu Q."/>
            <person name="Feng Y."/>
            <person name="Mount A."/>
            <person name="Hedgecock D."/>
            <person name="Xu Z."/>
            <person name="Liu Y."/>
            <person name="Domazet-Loso T."/>
            <person name="Du Y."/>
            <person name="Sun X."/>
            <person name="Zhang S."/>
            <person name="Liu B."/>
            <person name="Cheng P."/>
            <person name="Jiang X."/>
            <person name="Li J."/>
            <person name="Fan D."/>
            <person name="Wang W."/>
            <person name="Fu W."/>
            <person name="Wang T."/>
            <person name="Wang B."/>
            <person name="Zhang J."/>
            <person name="Peng Z."/>
            <person name="Li Y."/>
            <person name="Li N."/>
            <person name="Wang J."/>
            <person name="Chen M."/>
            <person name="He Y."/>
            <person name="Tan F."/>
            <person name="Song X."/>
            <person name="Zheng Q."/>
            <person name="Huang R."/>
            <person name="Yang H."/>
            <person name="Du X."/>
            <person name="Chen L."/>
            <person name="Yang M."/>
            <person name="Gaffney P.M."/>
            <person name="Wang S."/>
            <person name="Luo L."/>
            <person name="She Z."/>
            <person name="Ming Y."/>
            <person name="Huang W."/>
            <person name="Zhang S."/>
            <person name="Huang B."/>
            <person name="Zhang Y."/>
            <person name="Qu T."/>
            <person name="Ni P."/>
            <person name="Miao G."/>
            <person name="Wang J."/>
            <person name="Wang Q."/>
            <person name="Steinberg C.E."/>
            <person name="Wang H."/>
            <person name="Li N."/>
            <person name="Qian L."/>
            <person name="Zhang G."/>
            <person name="Li Y."/>
            <person name="Yang H."/>
            <person name="Liu X."/>
            <person name="Wang J."/>
            <person name="Yin Y."/>
            <person name="Wang J."/>
        </authorList>
    </citation>
    <scope>NUCLEOTIDE SEQUENCE [LARGE SCALE GENOMIC DNA]</scope>
    <source>
        <strain evidence="1">05x7-T-G4-1.051#20</strain>
    </source>
</reference>
<dbReference type="HOGENOM" id="CLU_1350071_0_0_1"/>
<dbReference type="InParanoid" id="K1RCB9"/>
<gene>
    <name evidence="1" type="ORF">CGI_10019116</name>
</gene>
<organism evidence="1">
    <name type="scientific">Magallana gigas</name>
    <name type="common">Pacific oyster</name>
    <name type="synonym">Crassostrea gigas</name>
    <dbReference type="NCBI Taxonomy" id="29159"/>
    <lineage>
        <taxon>Eukaryota</taxon>
        <taxon>Metazoa</taxon>
        <taxon>Spiralia</taxon>
        <taxon>Lophotrochozoa</taxon>
        <taxon>Mollusca</taxon>
        <taxon>Bivalvia</taxon>
        <taxon>Autobranchia</taxon>
        <taxon>Pteriomorphia</taxon>
        <taxon>Ostreida</taxon>
        <taxon>Ostreoidea</taxon>
        <taxon>Ostreidae</taxon>
        <taxon>Magallana</taxon>
    </lineage>
</organism>
<evidence type="ECO:0000313" key="1">
    <source>
        <dbReference type="EMBL" id="EKC38880.1"/>
    </source>
</evidence>
<dbReference type="AlphaFoldDB" id="K1RCB9"/>
<name>K1RCB9_MAGGI</name>
<accession>K1RCB9</accession>